<dbReference type="SUPFAM" id="SSF51182">
    <property type="entry name" value="RmlC-like cupins"/>
    <property type="match status" value="1"/>
</dbReference>
<dbReference type="Gene3D" id="1.10.260.40">
    <property type="entry name" value="lambda repressor-like DNA-binding domains"/>
    <property type="match status" value="1"/>
</dbReference>
<dbReference type="GO" id="GO:0003677">
    <property type="term" value="F:DNA binding"/>
    <property type="evidence" value="ECO:0007669"/>
    <property type="project" value="UniProtKB-KW"/>
</dbReference>
<evidence type="ECO:0000259" key="4">
    <source>
        <dbReference type="PROSITE" id="PS50943"/>
    </source>
</evidence>
<dbReference type="Pfam" id="PF01381">
    <property type="entry name" value="HTH_3"/>
    <property type="match status" value="1"/>
</dbReference>
<gene>
    <name evidence="5" type="ORF">SOO65_08180</name>
</gene>
<dbReference type="Proteomes" id="UP001324634">
    <property type="component" value="Chromosome"/>
</dbReference>
<dbReference type="AlphaFoldDB" id="A0AAX4HTV4"/>
<evidence type="ECO:0000313" key="6">
    <source>
        <dbReference type="Proteomes" id="UP001324634"/>
    </source>
</evidence>
<dbReference type="InterPro" id="IPR010982">
    <property type="entry name" value="Lambda_DNA-bd_dom_sf"/>
</dbReference>
<dbReference type="SMART" id="SM00530">
    <property type="entry name" value="HTH_XRE"/>
    <property type="match status" value="1"/>
</dbReference>
<keyword evidence="1" id="KW-0805">Transcription regulation</keyword>
<protein>
    <submittedName>
        <fullName evidence="5">XRE family transcriptional regulator</fullName>
    </submittedName>
</protein>
<dbReference type="PROSITE" id="PS50943">
    <property type="entry name" value="HTH_CROC1"/>
    <property type="match status" value="1"/>
</dbReference>
<accession>A0AAX4HTV4</accession>
<dbReference type="PANTHER" id="PTHR46797">
    <property type="entry name" value="HTH-TYPE TRANSCRIPTIONAL REGULATOR"/>
    <property type="match status" value="1"/>
</dbReference>
<dbReference type="CDD" id="cd02209">
    <property type="entry name" value="cupin_XRE_C"/>
    <property type="match status" value="1"/>
</dbReference>
<evidence type="ECO:0000256" key="3">
    <source>
        <dbReference type="ARBA" id="ARBA00023163"/>
    </source>
</evidence>
<dbReference type="EMBL" id="CP139487">
    <property type="protein sequence ID" value="WPU66722.1"/>
    <property type="molecule type" value="Genomic_DNA"/>
</dbReference>
<dbReference type="RefSeq" id="WP_321399217.1">
    <property type="nucleotide sequence ID" value="NZ_CP139487.1"/>
</dbReference>
<evidence type="ECO:0000256" key="2">
    <source>
        <dbReference type="ARBA" id="ARBA00023125"/>
    </source>
</evidence>
<name>A0AAX4HTV4_9BACT</name>
<organism evidence="5 6">
    <name type="scientific">Peredibacter starrii</name>
    <dbReference type="NCBI Taxonomy" id="28202"/>
    <lineage>
        <taxon>Bacteria</taxon>
        <taxon>Pseudomonadati</taxon>
        <taxon>Bdellovibrionota</taxon>
        <taxon>Bacteriovoracia</taxon>
        <taxon>Bacteriovoracales</taxon>
        <taxon>Bacteriovoracaceae</taxon>
        <taxon>Peredibacter</taxon>
    </lineage>
</organism>
<dbReference type="SUPFAM" id="SSF47413">
    <property type="entry name" value="lambda repressor-like DNA-binding domains"/>
    <property type="match status" value="1"/>
</dbReference>
<dbReference type="PANTHER" id="PTHR46797:SF23">
    <property type="entry name" value="HTH-TYPE TRANSCRIPTIONAL REGULATOR SUTR"/>
    <property type="match status" value="1"/>
</dbReference>
<sequence>MDTNMELLSHHLANNLVELRQRRNLTQSALAKLVDLPRSTIANLESGTGNPSLANLARLSSALQTSIDQLLTPQRTSATLIKASETPIQERSQGHVKVFKLLPDKLPSMEIDRMEIEPGFSMKGIPHAPGTKEYFHCVQGEVTVKMSGAEYVVKKGDTLAFPGQVSHTYVNSGKVLGIGLSVVVLAPLSI</sequence>
<dbReference type="GO" id="GO:0003700">
    <property type="term" value="F:DNA-binding transcription factor activity"/>
    <property type="evidence" value="ECO:0007669"/>
    <property type="project" value="TreeGrafter"/>
</dbReference>
<dbReference type="CDD" id="cd00093">
    <property type="entry name" value="HTH_XRE"/>
    <property type="match status" value="1"/>
</dbReference>
<dbReference type="InterPro" id="IPR014710">
    <property type="entry name" value="RmlC-like_jellyroll"/>
</dbReference>
<reference evidence="5 6" key="1">
    <citation type="submission" date="2023-11" db="EMBL/GenBank/DDBJ databases">
        <title>Peredibacter starrii A3.12.</title>
        <authorList>
            <person name="Mitchell R.J."/>
        </authorList>
    </citation>
    <scope>NUCLEOTIDE SEQUENCE [LARGE SCALE GENOMIC DNA]</scope>
    <source>
        <strain evidence="5 6">A3.12</strain>
    </source>
</reference>
<dbReference type="Pfam" id="PF07883">
    <property type="entry name" value="Cupin_2"/>
    <property type="match status" value="1"/>
</dbReference>
<dbReference type="GO" id="GO:0005829">
    <property type="term" value="C:cytosol"/>
    <property type="evidence" value="ECO:0007669"/>
    <property type="project" value="TreeGrafter"/>
</dbReference>
<dbReference type="InterPro" id="IPR050807">
    <property type="entry name" value="TransReg_Diox_bact_type"/>
</dbReference>
<feature type="domain" description="HTH cro/C1-type" evidence="4">
    <location>
        <begin position="16"/>
        <end position="70"/>
    </location>
</feature>
<evidence type="ECO:0000256" key="1">
    <source>
        <dbReference type="ARBA" id="ARBA00023015"/>
    </source>
</evidence>
<keyword evidence="2" id="KW-0238">DNA-binding</keyword>
<evidence type="ECO:0000313" key="5">
    <source>
        <dbReference type="EMBL" id="WPU66722.1"/>
    </source>
</evidence>
<dbReference type="InterPro" id="IPR013096">
    <property type="entry name" value="Cupin_2"/>
</dbReference>
<proteinExistence type="predicted"/>
<dbReference type="Gene3D" id="2.60.120.10">
    <property type="entry name" value="Jelly Rolls"/>
    <property type="match status" value="1"/>
</dbReference>
<dbReference type="KEGG" id="psti:SOO65_08180"/>
<dbReference type="InterPro" id="IPR011051">
    <property type="entry name" value="RmlC_Cupin_sf"/>
</dbReference>
<keyword evidence="3" id="KW-0804">Transcription</keyword>
<keyword evidence="6" id="KW-1185">Reference proteome</keyword>
<dbReference type="InterPro" id="IPR001387">
    <property type="entry name" value="Cro/C1-type_HTH"/>
</dbReference>